<dbReference type="GeneID" id="6008744"/>
<sequence>MGGWISRRCCIPSICTKDEEDRDEILDAGIEQWDIYKKDGNTAALDGCIKIFRKLAEESRCRRGRDIQRIDALTWLVDGLLEKCKLSGERSELVEAIQWKEKLGKTLGRMSVWDVKLASMERLADAYLAVYRRSNEPADLDGHIDACRQLVTLSQPAFSKSLKYSIRLAEALARKESCSRSLEESIKILEKVKETCQGTISVPEVLRPLAAVHYRSFISSPRDTSLSHLSHLDKSIQALEELLACSPPPTVNGTSNDRLSWLVPAITTNDDPRVDHLSTAIDCIQKAIQTAEKKPLLLGESRLVTQARLWLARGLLYRNVDLGNGGEGVSKACNIAELEKSIADFVAVYSHPDFSQDPEVIIEFADAIRVRCEQEDGEEAKSGVTVERAAVLYEEALRLSTGNEKLQRGISNRLSRIRRNDPPEG</sequence>
<evidence type="ECO:0000313" key="1">
    <source>
        <dbReference type="EMBL" id="EAU89633.1"/>
    </source>
</evidence>
<proteinExistence type="predicted"/>
<dbReference type="EMBL" id="AACS02000009">
    <property type="protein sequence ID" value="EAU89633.1"/>
    <property type="molecule type" value="Genomic_DNA"/>
</dbReference>
<accession>A8NBR2</accession>
<comment type="caution">
    <text evidence="1">The sequence shown here is derived from an EMBL/GenBank/DDBJ whole genome shotgun (WGS) entry which is preliminary data.</text>
</comment>
<protein>
    <submittedName>
        <fullName evidence="1">Uncharacterized protein</fullName>
    </submittedName>
</protein>
<reference evidence="1 2" key="1">
    <citation type="journal article" date="2010" name="Proc. Natl. Acad. Sci. U.S.A.">
        <title>Insights into evolution of multicellular fungi from the assembled chromosomes of the mushroom Coprinopsis cinerea (Coprinus cinereus).</title>
        <authorList>
            <person name="Stajich J.E."/>
            <person name="Wilke S.K."/>
            <person name="Ahren D."/>
            <person name="Au C.H."/>
            <person name="Birren B.W."/>
            <person name="Borodovsky M."/>
            <person name="Burns C."/>
            <person name="Canback B."/>
            <person name="Casselton L.A."/>
            <person name="Cheng C.K."/>
            <person name="Deng J."/>
            <person name="Dietrich F.S."/>
            <person name="Fargo D.C."/>
            <person name="Farman M.L."/>
            <person name="Gathman A.C."/>
            <person name="Goldberg J."/>
            <person name="Guigo R."/>
            <person name="Hoegger P.J."/>
            <person name="Hooker J.B."/>
            <person name="Huggins A."/>
            <person name="James T.Y."/>
            <person name="Kamada T."/>
            <person name="Kilaru S."/>
            <person name="Kodira C."/>
            <person name="Kues U."/>
            <person name="Kupfer D."/>
            <person name="Kwan H.S."/>
            <person name="Lomsadze A."/>
            <person name="Li W."/>
            <person name="Lilly W.W."/>
            <person name="Ma L.J."/>
            <person name="Mackey A.J."/>
            <person name="Manning G."/>
            <person name="Martin F."/>
            <person name="Muraguchi H."/>
            <person name="Natvig D.O."/>
            <person name="Palmerini H."/>
            <person name="Ramesh M.A."/>
            <person name="Rehmeyer C.J."/>
            <person name="Roe B.A."/>
            <person name="Shenoy N."/>
            <person name="Stanke M."/>
            <person name="Ter-Hovhannisyan V."/>
            <person name="Tunlid A."/>
            <person name="Velagapudi R."/>
            <person name="Vision T.J."/>
            <person name="Zeng Q."/>
            <person name="Zolan M.E."/>
            <person name="Pukkila P.J."/>
        </authorList>
    </citation>
    <scope>NUCLEOTIDE SEQUENCE [LARGE SCALE GENOMIC DNA]</scope>
    <source>
        <strain evidence="2">Okayama-7 / 130 / ATCC MYA-4618 / FGSC 9003</strain>
    </source>
</reference>
<name>A8NBR2_COPC7</name>
<dbReference type="KEGG" id="cci:CC1G_02522"/>
<dbReference type="Proteomes" id="UP000001861">
    <property type="component" value="Unassembled WGS sequence"/>
</dbReference>
<dbReference type="VEuPathDB" id="FungiDB:CC1G_02522"/>
<evidence type="ECO:0000313" key="2">
    <source>
        <dbReference type="Proteomes" id="UP000001861"/>
    </source>
</evidence>
<keyword evidence="2" id="KW-1185">Reference proteome</keyword>
<organism evidence="1 2">
    <name type="scientific">Coprinopsis cinerea (strain Okayama-7 / 130 / ATCC MYA-4618 / FGSC 9003)</name>
    <name type="common">Inky cap fungus</name>
    <name type="synonym">Hormographiella aspergillata</name>
    <dbReference type="NCBI Taxonomy" id="240176"/>
    <lineage>
        <taxon>Eukaryota</taxon>
        <taxon>Fungi</taxon>
        <taxon>Dikarya</taxon>
        <taxon>Basidiomycota</taxon>
        <taxon>Agaricomycotina</taxon>
        <taxon>Agaricomycetes</taxon>
        <taxon>Agaricomycetidae</taxon>
        <taxon>Agaricales</taxon>
        <taxon>Agaricineae</taxon>
        <taxon>Psathyrellaceae</taxon>
        <taxon>Coprinopsis</taxon>
    </lineage>
</organism>
<dbReference type="InParanoid" id="A8NBR2"/>
<dbReference type="AlphaFoldDB" id="A8NBR2"/>
<gene>
    <name evidence="1" type="ORF">CC1G_02522</name>
</gene>
<dbReference type="RefSeq" id="XP_001832260.1">
    <property type="nucleotide sequence ID" value="XM_001832208.1"/>
</dbReference>